<gene>
    <name evidence="1" type="ORF">SGN30_22785</name>
</gene>
<evidence type="ECO:0000313" key="2">
    <source>
        <dbReference type="Proteomes" id="UP001287445"/>
    </source>
</evidence>
<protein>
    <submittedName>
        <fullName evidence="1">Uncharacterized protein</fullName>
    </submittedName>
</protein>
<reference evidence="1" key="1">
    <citation type="submission" date="2023-11" db="EMBL/GenBank/DDBJ databases">
        <title>Identification and selenium tolerance of Delftia acidovorans R3-25.</title>
        <authorList>
            <person name="Zhang S."/>
            <person name="Liu Y."/>
            <person name="Guo Y."/>
        </authorList>
    </citation>
    <scope>NUCLEOTIDE SEQUENCE</scope>
    <source>
        <strain evidence="1">R3-25</strain>
    </source>
</reference>
<name>A0AAJ2VBL5_DELAC</name>
<comment type="caution">
    <text evidence="1">The sequence shown here is derived from an EMBL/GenBank/DDBJ whole genome shotgun (WGS) entry which is preliminary data.</text>
</comment>
<sequence length="105" mass="12148">MSDKKFQVGQTLFWVGRDKAEVTITKVGRKWLTLSNERRIDIVTLKQEGGYHGRCYLSAGEYEAGIERTHAWLKLRRQVGMFHTTPAHLTTEQVQQVSRLLFPES</sequence>
<proteinExistence type="predicted"/>
<accession>A0AAJ2VBL5</accession>
<dbReference type="RefSeq" id="WP_319075676.1">
    <property type="nucleotide sequence ID" value="NZ_JAWWMZ010000010.1"/>
</dbReference>
<dbReference type="Pfam" id="PF24203">
    <property type="entry name" value="Phage_ProQ_C_like"/>
    <property type="match status" value="1"/>
</dbReference>
<organism evidence="1 2">
    <name type="scientific">Delftia acidovorans</name>
    <name type="common">Pseudomonas acidovorans</name>
    <name type="synonym">Comamonas acidovorans</name>
    <dbReference type="NCBI Taxonomy" id="80866"/>
    <lineage>
        <taxon>Bacteria</taxon>
        <taxon>Pseudomonadati</taxon>
        <taxon>Pseudomonadota</taxon>
        <taxon>Betaproteobacteria</taxon>
        <taxon>Burkholderiales</taxon>
        <taxon>Comamonadaceae</taxon>
        <taxon>Delftia</taxon>
    </lineage>
</organism>
<evidence type="ECO:0000313" key="1">
    <source>
        <dbReference type="EMBL" id="MDX4956251.1"/>
    </source>
</evidence>
<dbReference type="Proteomes" id="UP001287445">
    <property type="component" value="Unassembled WGS sequence"/>
</dbReference>
<dbReference type="AlphaFoldDB" id="A0AAJ2VBL5"/>
<dbReference type="InterPro" id="IPR056982">
    <property type="entry name" value="Phage_ProQ_C-like"/>
</dbReference>
<dbReference type="EMBL" id="JAWWMZ010000010">
    <property type="protein sequence ID" value="MDX4956251.1"/>
    <property type="molecule type" value="Genomic_DNA"/>
</dbReference>